<organism evidence="1 2">
    <name type="scientific">Phomopsis amygdali</name>
    <name type="common">Fusicoccum amygdali</name>
    <dbReference type="NCBI Taxonomy" id="1214568"/>
    <lineage>
        <taxon>Eukaryota</taxon>
        <taxon>Fungi</taxon>
        <taxon>Dikarya</taxon>
        <taxon>Ascomycota</taxon>
        <taxon>Pezizomycotina</taxon>
        <taxon>Sordariomycetes</taxon>
        <taxon>Sordariomycetidae</taxon>
        <taxon>Diaporthales</taxon>
        <taxon>Diaporthaceae</taxon>
        <taxon>Diaporthe</taxon>
    </lineage>
</organism>
<sequence length="100" mass="11886">MRREDLEFFVANLPDTSPMHKLLADWLVKDVMDPNLGDEMDTNRGTRQIDEFLLERLPDSFVRFLLNHLLNSKISGLKNLPLKAKRKYMRIRQRERNSES</sequence>
<dbReference type="Proteomes" id="UP001265746">
    <property type="component" value="Unassembled WGS sequence"/>
</dbReference>
<keyword evidence="2" id="KW-1185">Reference proteome</keyword>
<gene>
    <name evidence="1" type="ORF">N8I77_006380</name>
</gene>
<evidence type="ECO:0000313" key="2">
    <source>
        <dbReference type="Proteomes" id="UP001265746"/>
    </source>
</evidence>
<name>A0AAD9W4F2_PHOAM</name>
<comment type="caution">
    <text evidence="1">The sequence shown here is derived from an EMBL/GenBank/DDBJ whole genome shotgun (WGS) entry which is preliminary data.</text>
</comment>
<accession>A0AAD9W4F2</accession>
<evidence type="ECO:0000313" key="1">
    <source>
        <dbReference type="EMBL" id="KAK2607719.1"/>
    </source>
</evidence>
<protein>
    <submittedName>
        <fullName evidence="1">Uncharacterized protein</fullName>
    </submittedName>
</protein>
<proteinExistence type="predicted"/>
<dbReference type="EMBL" id="JAUJFL010000003">
    <property type="protein sequence ID" value="KAK2607719.1"/>
    <property type="molecule type" value="Genomic_DNA"/>
</dbReference>
<dbReference type="AlphaFoldDB" id="A0AAD9W4F2"/>
<reference evidence="1" key="1">
    <citation type="submission" date="2023-06" db="EMBL/GenBank/DDBJ databases">
        <authorList>
            <person name="Noh H."/>
        </authorList>
    </citation>
    <scope>NUCLEOTIDE SEQUENCE</scope>
    <source>
        <strain evidence="1">DUCC20226</strain>
    </source>
</reference>